<dbReference type="AlphaFoldDB" id="A0A2P5DYI1"/>
<gene>
    <name evidence="2" type="ORF">PanWU01x14_019680</name>
</gene>
<accession>A0A2P5DYI1</accession>
<name>A0A2P5DYI1_PARAD</name>
<protein>
    <submittedName>
        <fullName evidence="2">Uncharacterized protein</fullName>
    </submittedName>
</protein>
<proteinExistence type="predicted"/>
<sequence length="77" mass="9059">MTAAPATVRLRHRPAKDHRAAPKLHLPSPAITVVWFAKKPPLKPLEPFRFFHHRRRFRPPFDLQLIPLDSSRLKDHQ</sequence>
<organism evidence="2 3">
    <name type="scientific">Parasponia andersonii</name>
    <name type="common">Sponia andersonii</name>
    <dbReference type="NCBI Taxonomy" id="3476"/>
    <lineage>
        <taxon>Eukaryota</taxon>
        <taxon>Viridiplantae</taxon>
        <taxon>Streptophyta</taxon>
        <taxon>Embryophyta</taxon>
        <taxon>Tracheophyta</taxon>
        <taxon>Spermatophyta</taxon>
        <taxon>Magnoliopsida</taxon>
        <taxon>eudicotyledons</taxon>
        <taxon>Gunneridae</taxon>
        <taxon>Pentapetalae</taxon>
        <taxon>rosids</taxon>
        <taxon>fabids</taxon>
        <taxon>Rosales</taxon>
        <taxon>Cannabaceae</taxon>
        <taxon>Parasponia</taxon>
    </lineage>
</organism>
<reference evidence="3" key="1">
    <citation type="submission" date="2016-06" db="EMBL/GenBank/DDBJ databases">
        <title>Parallel loss of symbiosis genes in relatives of nitrogen-fixing non-legume Parasponia.</title>
        <authorList>
            <person name="Van Velzen R."/>
            <person name="Holmer R."/>
            <person name="Bu F."/>
            <person name="Rutten L."/>
            <person name="Van Zeijl A."/>
            <person name="Liu W."/>
            <person name="Santuari L."/>
            <person name="Cao Q."/>
            <person name="Sharma T."/>
            <person name="Shen D."/>
            <person name="Roswanjaya Y."/>
            <person name="Wardhani T."/>
            <person name="Kalhor M.S."/>
            <person name="Jansen J."/>
            <person name="Van den Hoogen J."/>
            <person name="Gungor B."/>
            <person name="Hartog M."/>
            <person name="Hontelez J."/>
            <person name="Verver J."/>
            <person name="Yang W.-C."/>
            <person name="Schijlen E."/>
            <person name="Repin R."/>
            <person name="Schilthuizen M."/>
            <person name="Schranz E."/>
            <person name="Heidstra R."/>
            <person name="Miyata K."/>
            <person name="Fedorova E."/>
            <person name="Kohlen W."/>
            <person name="Bisseling T."/>
            <person name="Smit S."/>
            <person name="Geurts R."/>
        </authorList>
    </citation>
    <scope>NUCLEOTIDE SEQUENCE [LARGE SCALE GENOMIC DNA]</scope>
    <source>
        <strain evidence="3">cv. WU1-14</strain>
    </source>
</reference>
<keyword evidence="3" id="KW-1185">Reference proteome</keyword>
<dbReference type="Proteomes" id="UP000237105">
    <property type="component" value="Unassembled WGS sequence"/>
</dbReference>
<feature type="non-terminal residue" evidence="2">
    <location>
        <position position="77"/>
    </location>
</feature>
<feature type="region of interest" description="Disordered" evidence="1">
    <location>
        <begin position="1"/>
        <end position="22"/>
    </location>
</feature>
<evidence type="ECO:0000256" key="1">
    <source>
        <dbReference type="SAM" id="MobiDB-lite"/>
    </source>
</evidence>
<comment type="caution">
    <text evidence="2">The sequence shown here is derived from an EMBL/GenBank/DDBJ whole genome shotgun (WGS) entry which is preliminary data.</text>
</comment>
<evidence type="ECO:0000313" key="2">
    <source>
        <dbReference type="EMBL" id="PON78330.1"/>
    </source>
</evidence>
<evidence type="ECO:0000313" key="3">
    <source>
        <dbReference type="Proteomes" id="UP000237105"/>
    </source>
</evidence>
<dbReference type="EMBL" id="JXTB01000009">
    <property type="protein sequence ID" value="PON78330.1"/>
    <property type="molecule type" value="Genomic_DNA"/>
</dbReference>